<sequence length="82" mass="10084">MTQHETSICENLLYEAIRIAEQSRKEFEIVRQYFKSDDMYRCERNQRKSDRHWGCAEGIFKALKELGFEHRDMKRLQELINW</sequence>
<proteinExistence type="predicted"/>
<evidence type="ECO:0000313" key="1">
    <source>
        <dbReference type="EMBL" id="XBS52805.1"/>
    </source>
</evidence>
<organism evidence="1">
    <name type="scientific">Lacrimispora sp. BS-2</name>
    <dbReference type="NCBI Taxonomy" id="3151850"/>
    <lineage>
        <taxon>Bacteria</taxon>
        <taxon>Bacillati</taxon>
        <taxon>Bacillota</taxon>
        <taxon>Clostridia</taxon>
        <taxon>Lachnospirales</taxon>
        <taxon>Lachnospiraceae</taxon>
        <taxon>Lacrimispora</taxon>
    </lineage>
</organism>
<protein>
    <submittedName>
        <fullName evidence="1">Uncharacterized protein</fullName>
    </submittedName>
</protein>
<reference evidence="1" key="1">
    <citation type="submission" date="2024-06" db="EMBL/GenBank/DDBJ databases">
        <title>Lacrimispora cavernae sp. nov., a novel anaerobe isolated from bat guano pile inside a cave.</title>
        <authorList>
            <person name="Miller S.L."/>
            <person name="Lu N."/>
            <person name="King J."/>
            <person name="Sankaranarayanan K."/>
            <person name="Lawson P.A."/>
        </authorList>
    </citation>
    <scope>NUCLEOTIDE SEQUENCE</scope>
    <source>
        <strain evidence="1">BS-2</strain>
    </source>
</reference>
<gene>
    <name evidence="1" type="ORF">ABFV83_13255</name>
</gene>
<dbReference type="EMBL" id="CP157940">
    <property type="protein sequence ID" value="XBS52805.1"/>
    <property type="molecule type" value="Genomic_DNA"/>
</dbReference>
<accession>A0AAU7PKD3</accession>
<name>A0AAU7PKD3_9FIRM</name>
<dbReference type="AlphaFoldDB" id="A0AAU7PKD3"/>
<dbReference type="RefSeq" id="WP_349944487.1">
    <property type="nucleotide sequence ID" value="NZ_CP157940.1"/>
</dbReference>